<sequence>MPRPVGKLGDRIFATKGADGCSSAVVVACVPSKLCRLKASIRVAVAAILECIGPCLTARAEATKIRHNGNSVWVSCVVSAPWLGQTVPQTPSLLALTTSSGTEQRARVKIGKTARSPCCCRTVCIAYTNEVPPACKPSRQDRSALHRGLISCQAVYRQLFLILLLSHWGAVYGELRSGPRRL</sequence>
<organism evidence="1 2">
    <name type="scientific">Cordyceps javanica</name>
    <dbReference type="NCBI Taxonomy" id="43265"/>
    <lineage>
        <taxon>Eukaryota</taxon>
        <taxon>Fungi</taxon>
        <taxon>Dikarya</taxon>
        <taxon>Ascomycota</taxon>
        <taxon>Pezizomycotina</taxon>
        <taxon>Sordariomycetes</taxon>
        <taxon>Hypocreomycetidae</taxon>
        <taxon>Hypocreales</taxon>
        <taxon>Cordycipitaceae</taxon>
        <taxon>Cordyceps</taxon>
    </lineage>
</organism>
<reference evidence="1 2" key="1">
    <citation type="journal article" date="2019" name="Appl. Microbiol. Biotechnol.">
        <title>Genome sequence of Isaria javanica and comparative genome analysis insights into family S53 peptidase evolution in fungal entomopathogens.</title>
        <authorList>
            <person name="Lin R."/>
            <person name="Zhang X."/>
            <person name="Xin B."/>
            <person name="Zou M."/>
            <person name="Gao Y."/>
            <person name="Qin F."/>
            <person name="Hu Q."/>
            <person name="Xie B."/>
            <person name="Cheng X."/>
        </authorList>
    </citation>
    <scope>NUCLEOTIDE SEQUENCE [LARGE SCALE GENOMIC DNA]</scope>
    <source>
        <strain evidence="1 2">IJ1G</strain>
    </source>
</reference>
<proteinExistence type="predicted"/>
<evidence type="ECO:0000313" key="1">
    <source>
        <dbReference type="EMBL" id="TQV91724.1"/>
    </source>
</evidence>
<keyword evidence="2" id="KW-1185">Reference proteome</keyword>
<dbReference type="EMBL" id="SPUK01000018">
    <property type="protein sequence ID" value="TQV91724.1"/>
    <property type="molecule type" value="Genomic_DNA"/>
</dbReference>
<accession>A0A545UQI0</accession>
<name>A0A545UQI0_9HYPO</name>
<dbReference type="Proteomes" id="UP000315783">
    <property type="component" value="Unassembled WGS sequence"/>
</dbReference>
<protein>
    <submittedName>
        <fullName evidence="1">Uncharacterized protein</fullName>
    </submittedName>
</protein>
<dbReference type="AlphaFoldDB" id="A0A545UQI0"/>
<gene>
    <name evidence="1" type="ORF">IF1G_09790</name>
</gene>
<comment type="caution">
    <text evidence="1">The sequence shown here is derived from an EMBL/GenBank/DDBJ whole genome shotgun (WGS) entry which is preliminary data.</text>
</comment>
<evidence type="ECO:0000313" key="2">
    <source>
        <dbReference type="Proteomes" id="UP000315783"/>
    </source>
</evidence>